<protein>
    <submittedName>
        <fullName evidence="2">Uncharacterized protein</fullName>
    </submittedName>
</protein>
<gene>
    <name evidence="2" type="ORF">DFQ01_101129</name>
</gene>
<keyword evidence="3" id="KW-1185">Reference proteome</keyword>
<evidence type="ECO:0000313" key="2">
    <source>
        <dbReference type="EMBL" id="PWW08408.1"/>
    </source>
</evidence>
<dbReference type="AlphaFoldDB" id="A0A2V2YZI7"/>
<keyword evidence="1" id="KW-1133">Transmembrane helix</keyword>
<evidence type="ECO:0000256" key="1">
    <source>
        <dbReference type="SAM" id="Phobius"/>
    </source>
</evidence>
<comment type="caution">
    <text evidence="2">The sequence shown here is derived from an EMBL/GenBank/DDBJ whole genome shotgun (WGS) entry which is preliminary data.</text>
</comment>
<reference evidence="2 3" key="1">
    <citation type="submission" date="2018-05" db="EMBL/GenBank/DDBJ databases">
        <title>Genomic Encyclopedia of Type Strains, Phase III (KMG-III): the genomes of soil and plant-associated and newly described type strains.</title>
        <authorList>
            <person name="Whitman W."/>
        </authorList>
    </citation>
    <scope>NUCLEOTIDE SEQUENCE [LARGE SCALE GENOMIC DNA]</scope>
    <source>
        <strain evidence="2 3">CECT 5696</strain>
    </source>
</reference>
<dbReference type="EMBL" id="QGTQ01000001">
    <property type="protein sequence ID" value="PWW08408.1"/>
    <property type="molecule type" value="Genomic_DNA"/>
</dbReference>
<name>A0A2V2YZI7_9BACL</name>
<sequence length="33" mass="4007">MNMVKERSLGKPWGALFFLQLFYFLLQMPKRCI</sequence>
<dbReference type="Proteomes" id="UP000246635">
    <property type="component" value="Unassembled WGS sequence"/>
</dbReference>
<keyword evidence="1" id="KW-0812">Transmembrane</keyword>
<feature type="transmembrane region" description="Helical" evidence="1">
    <location>
        <begin position="12"/>
        <end position="28"/>
    </location>
</feature>
<organism evidence="2 3">
    <name type="scientific">Paenibacillus cellulosilyticus</name>
    <dbReference type="NCBI Taxonomy" id="375489"/>
    <lineage>
        <taxon>Bacteria</taxon>
        <taxon>Bacillati</taxon>
        <taxon>Bacillota</taxon>
        <taxon>Bacilli</taxon>
        <taxon>Bacillales</taxon>
        <taxon>Paenibacillaceae</taxon>
        <taxon>Paenibacillus</taxon>
    </lineage>
</organism>
<proteinExistence type="predicted"/>
<evidence type="ECO:0000313" key="3">
    <source>
        <dbReference type="Proteomes" id="UP000246635"/>
    </source>
</evidence>
<accession>A0A2V2YZI7</accession>
<keyword evidence="1" id="KW-0472">Membrane</keyword>